<feature type="compositionally biased region" description="Low complexity" evidence="1">
    <location>
        <begin position="62"/>
        <end position="74"/>
    </location>
</feature>
<name>A0A9Q1HFS0_HOLLE</name>
<dbReference type="AlphaFoldDB" id="A0A9Q1HFS0"/>
<comment type="caution">
    <text evidence="2">The sequence shown here is derived from an EMBL/GenBank/DDBJ whole genome shotgun (WGS) entry which is preliminary data.</text>
</comment>
<accession>A0A9Q1HFS0</accession>
<gene>
    <name evidence="2" type="ORF">HOLleu_10506</name>
</gene>
<dbReference type="EMBL" id="JAIZAY010000004">
    <property type="protein sequence ID" value="KAJ8043426.1"/>
    <property type="molecule type" value="Genomic_DNA"/>
</dbReference>
<evidence type="ECO:0000313" key="2">
    <source>
        <dbReference type="EMBL" id="KAJ8043426.1"/>
    </source>
</evidence>
<organism evidence="2 3">
    <name type="scientific">Holothuria leucospilota</name>
    <name type="common">Black long sea cucumber</name>
    <name type="synonym">Mertensiothuria leucospilota</name>
    <dbReference type="NCBI Taxonomy" id="206669"/>
    <lineage>
        <taxon>Eukaryota</taxon>
        <taxon>Metazoa</taxon>
        <taxon>Echinodermata</taxon>
        <taxon>Eleutherozoa</taxon>
        <taxon>Echinozoa</taxon>
        <taxon>Holothuroidea</taxon>
        <taxon>Aspidochirotacea</taxon>
        <taxon>Aspidochirotida</taxon>
        <taxon>Holothuriidae</taxon>
        <taxon>Holothuria</taxon>
    </lineage>
</organism>
<evidence type="ECO:0000313" key="3">
    <source>
        <dbReference type="Proteomes" id="UP001152320"/>
    </source>
</evidence>
<feature type="region of interest" description="Disordered" evidence="1">
    <location>
        <begin position="1"/>
        <end position="22"/>
    </location>
</feature>
<sequence length="86" mass="9700">MFCGQGGHEHQASPPRSQPSVTSIQQLLPNSCTKYVDPKVGVNSAFERVLTRQVRGQADSSYQNDENNNGNYDDYTQDDEYQNLFL</sequence>
<reference evidence="2" key="1">
    <citation type="submission" date="2021-10" db="EMBL/GenBank/DDBJ databases">
        <title>Tropical sea cucumber genome reveals ecological adaptation and Cuvierian tubules defense mechanism.</title>
        <authorList>
            <person name="Chen T."/>
        </authorList>
    </citation>
    <scope>NUCLEOTIDE SEQUENCE</scope>
    <source>
        <strain evidence="2">Nanhai2018</strain>
        <tissue evidence="2">Muscle</tissue>
    </source>
</reference>
<protein>
    <submittedName>
        <fullName evidence="2">Uncharacterized protein</fullName>
    </submittedName>
</protein>
<proteinExistence type="predicted"/>
<feature type="region of interest" description="Disordered" evidence="1">
    <location>
        <begin position="54"/>
        <end position="78"/>
    </location>
</feature>
<keyword evidence="3" id="KW-1185">Reference proteome</keyword>
<dbReference type="Proteomes" id="UP001152320">
    <property type="component" value="Chromosome 4"/>
</dbReference>
<evidence type="ECO:0000256" key="1">
    <source>
        <dbReference type="SAM" id="MobiDB-lite"/>
    </source>
</evidence>